<keyword evidence="2" id="KW-1185">Reference proteome</keyword>
<protein>
    <submittedName>
        <fullName evidence="1">Uncharacterized protein</fullName>
    </submittedName>
</protein>
<dbReference type="Proteomes" id="UP000232883">
    <property type="component" value="Chromosome"/>
</dbReference>
<dbReference type="OrthoDB" id="965710at2"/>
<evidence type="ECO:0000313" key="2">
    <source>
        <dbReference type="Proteomes" id="UP000232883"/>
    </source>
</evidence>
<dbReference type="RefSeq" id="WP_100988106.1">
    <property type="nucleotide sequence ID" value="NZ_CP025096.1"/>
</dbReference>
<dbReference type="EMBL" id="CP025096">
    <property type="protein sequence ID" value="AUD02389.1"/>
    <property type="molecule type" value="Genomic_DNA"/>
</dbReference>
<accession>A0A2K8YXR2</accession>
<proteinExistence type="predicted"/>
<reference evidence="1 2" key="1">
    <citation type="submission" date="2017-11" db="EMBL/GenBank/DDBJ databases">
        <title>Taxonomic description and genome sequences of Spirosoma HA7 sp. nov., isolated from pollen microhabitat of Corylus avellana.</title>
        <authorList>
            <person name="Ambika Manirajan B."/>
            <person name="Suarez C."/>
            <person name="Ratering S."/>
            <person name="Geissler-Plaum R."/>
            <person name="Cardinale M."/>
            <person name="Sylvia S."/>
        </authorList>
    </citation>
    <scope>NUCLEOTIDE SEQUENCE [LARGE SCALE GENOMIC DNA]</scope>
    <source>
        <strain evidence="1 2">HA7</strain>
    </source>
</reference>
<sequence>MAIPCLDIQHLKTSHQNEPSGLINRYWFQWKNRRQLGNVTVRLDLLDVKGKILVTSRTKLPKVAVTDYIPATATEPALPIYAGSTLISIDEPASDEKPTSFRYTTESGAFKKSDLATGPLDGIYEDLSMNS</sequence>
<evidence type="ECO:0000313" key="1">
    <source>
        <dbReference type="EMBL" id="AUD02389.1"/>
    </source>
</evidence>
<dbReference type="KEGG" id="spir:CWM47_11465"/>
<name>A0A2K8YXR2_9BACT</name>
<organism evidence="1 2">
    <name type="scientific">Spirosoma pollinicola</name>
    <dbReference type="NCBI Taxonomy" id="2057025"/>
    <lineage>
        <taxon>Bacteria</taxon>
        <taxon>Pseudomonadati</taxon>
        <taxon>Bacteroidota</taxon>
        <taxon>Cytophagia</taxon>
        <taxon>Cytophagales</taxon>
        <taxon>Cytophagaceae</taxon>
        <taxon>Spirosoma</taxon>
    </lineage>
</organism>
<dbReference type="AlphaFoldDB" id="A0A2K8YXR2"/>
<gene>
    <name evidence="1" type="ORF">CWM47_11465</name>
</gene>